<dbReference type="InterPro" id="IPR031328">
    <property type="entry name" value="Ephrin"/>
</dbReference>
<protein>
    <submittedName>
        <fullName evidence="12">Ephrin-A2</fullName>
    </submittedName>
</protein>
<dbReference type="InterPro" id="IPR019765">
    <property type="entry name" value="Ephrin_CS"/>
</dbReference>
<dbReference type="PROSITE" id="PS01299">
    <property type="entry name" value="EPHRIN_RBD_1"/>
    <property type="match status" value="1"/>
</dbReference>
<comment type="similarity">
    <text evidence="9">Belongs to the ephrin family.</text>
</comment>
<comment type="subcellular location">
    <subcellularLocation>
        <location evidence="1">Cell membrane</location>
        <topology evidence="1">Lipid-anchor</topology>
        <topology evidence="1">GPI-anchor</topology>
    </subcellularLocation>
</comment>
<accession>A0AA41SWX8</accession>
<gene>
    <name evidence="12" type="ORF">SUZIE_137470</name>
</gene>
<dbReference type="InterPro" id="IPR034252">
    <property type="entry name" value="Ephrin-A_Ecto"/>
</dbReference>
<dbReference type="Pfam" id="PF00812">
    <property type="entry name" value="Ephrin"/>
    <property type="match status" value="1"/>
</dbReference>
<keyword evidence="4 10" id="KW-0732">Signal</keyword>
<dbReference type="AlphaFoldDB" id="A0AA41SWX8"/>
<evidence type="ECO:0000256" key="9">
    <source>
        <dbReference type="PROSITE-ProRule" id="PRU00884"/>
    </source>
</evidence>
<feature type="chain" id="PRO_5041226840" evidence="10">
    <location>
        <begin position="28"/>
        <end position="242"/>
    </location>
</feature>
<sequence length="242" mass="27240">MAPAQRPLLPLLLLLLPLPPPPPYARAEDARANADRYAVYWNRSNPRAKGCGLDHWPGDRGRAEPVGSLEEGARLRVDRFQAGGGGGYTVEVSINDYLDIYCPHYGAPLPPAERMEHYVLYMVNGEGHASCDHRQRGFKRWECNRPAAPGGPLRFSEKFQLFTPFSLGFEFRPGQEYYYISATPPNAVDRPCLRLKVYVRPTNETLYEAPEPIFTSNNSCSRLARCRLFLSTVPVLWTLLGS</sequence>
<evidence type="ECO:0000313" key="13">
    <source>
        <dbReference type="Proteomes" id="UP001166674"/>
    </source>
</evidence>
<evidence type="ECO:0000256" key="8">
    <source>
        <dbReference type="ARBA" id="ARBA00023288"/>
    </source>
</evidence>
<dbReference type="GO" id="GO:0005886">
    <property type="term" value="C:plasma membrane"/>
    <property type="evidence" value="ECO:0007669"/>
    <property type="project" value="UniProtKB-SubCell"/>
</dbReference>
<proteinExistence type="inferred from homology"/>
<evidence type="ECO:0000256" key="1">
    <source>
        <dbReference type="ARBA" id="ARBA00004609"/>
    </source>
</evidence>
<evidence type="ECO:0000256" key="6">
    <source>
        <dbReference type="ARBA" id="ARBA00023157"/>
    </source>
</evidence>
<dbReference type="InterPro" id="IPR001799">
    <property type="entry name" value="Ephrin_RBD"/>
</dbReference>
<evidence type="ECO:0000256" key="5">
    <source>
        <dbReference type="ARBA" id="ARBA00023136"/>
    </source>
</evidence>
<dbReference type="SUPFAM" id="SSF49503">
    <property type="entry name" value="Cupredoxins"/>
    <property type="match status" value="1"/>
</dbReference>
<comment type="caution">
    <text evidence="9">Lacks conserved residue(s) required for the propagation of feature annotation.</text>
</comment>
<dbReference type="FunFam" id="2.60.40.420:FF:000005">
    <property type="entry name" value="Ephrin A5"/>
    <property type="match status" value="1"/>
</dbReference>
<keyword evidence="2" id="KW-1003">Cell membrane</keyword>
<dbReference type="PANTHER" id="PTHR11304">
    <property type="entry name" value="EPHRIN"/>
    <property type="match status" value="1"/>
</dbReference>
<evidence type="ECO:0000256" key="4">
    <source>
        <dbReference type="ARBA" id="ARBA00022729"/>
    </source>
</evidence>
<dbReference type="EMBL" id="JAATJV010273300">
    <property type="protein sequence ID" value="MBZ3876344.1"/>
    <property type="molecule type" value="Genomic_DNA"/>
</dbReference>
<dbReference type="PROSITE" id="PS51551">
    <property type="entry name" value="EPHRIN_RBD_2"/>
    <property type="match status" value="1"/>
</dbReference>
<evidence type="ECO:0000259" key="11">
    <source>
        <dbReference type="PROSITE" id="PS51551"/>
    </source>
</evidence>
<keyword evidence="3" id="KW-0336">GPI-anchor</keyword>
<keyword evidence="13" id="KW-1185">Reference proteome</keyword>
<dbReference type="GO" id="GO:0046849">
    <property type="term" value="P:bone remodeling"/>
    <property type="evidence" value="ECO:0007669"/>
    <property type="project" value="TreeGrafter"/>
</dbReference>
<dbReference type="GO" id="GO:0098552">
    <property type="term" value="C:side of membrane"/>
    <property type="evidence" value="ECO:0007669"/>
    <property type="project" value="UniProtKB-KW"/>
</dbReference>
<reference evidence="12" key="1">
    <citation type="submission" date="2020-03" db="EMBL/GenBank/DDBJ databases">
        <title>Studies in the Genomics of Life Span.</title>
        <authorList>
            <person name="Glass D."/>
        </authorList>
    </citation>
    <scope>NUCLEOTIDE SEQUENCE</scope>
    <source>
        <strain evidence="12">SUZIE</strain>
        <tissue evidence="12">Muscle</tissue>
    </source>
</reference>
<name>A0AA41SWX8_SCICA</name>
<keyword evidence="6" id="KW-1015">Disulfide bond</keyword>
<feature type="domain" description="Ephrin RBD" evidence="11">
    <location>
        <begin position="34"/>
        <end position="203"/>
    </location>
</feature>
<dbReference type="InterPro" id="IPR008972">
    <property type="entry name" value="Cupredoxin"/>
</dbReference>
<evidence type="ECO:0000313" key="12">
    <source>
        <dbReference type="EMBL" id="MBZ3876344.1"/>
    </source>
</evidence>
<dbReference type="GO" id="GO:0046875">
    <property type="term" value="F:ephrin receptor binding"/>
    <property type="evidence" value="ECO:0007669"/>
    <property type="project" value="InterPro"/>
</dbReference>
<keyword evidence="7" id="KW-0325">Glycoprotein</keyword>
<evidence type="ECO:0000256" key="2">
    <source>
        <dbReference type="ARBA" id="ARBA00022475"/>
    </source>
</evidence>
<dbReference type="PANTHER" id="PTHR11304:SF4">
    <property type="entry name" value="EPHRIN-A2"/>
    <property type="match status" value="1"/>
</dbReference>
<dbReference type="Gene3D" id="2.60.40.420">
    <property type="entry name" value="Cupredoxins - blue copper proteins"/>
    <property type="match status" value="1"/>
</dbReference>
<dbReference type="GO" id="GO:0030316">
    <property type="term" value="P:osteoclast differentiation"/>
    <property type="evidence" value="ECO:0007669"/>
    <property type="project" value="TreeGrafter"/>
</dbReference>
<dbReference type="GO" id="GO:0007411">
    <property type="term" value="P:axon guidance"/>
    <property type="evidence" value="ECO:0007669"/>
    <property type="project" value="TreeGrafter"/>
</dbReference>
<feature type="signal peptide" evidence="10">
    <location>
        <begin position="1"/>
        <end position="27"/>
    </location>
</feature>
<keyword evidence="8" id="KW-0449">Lipoprotein</keyword>
<organism evidence="12 13">
    <name type="scientific">Sciurus carolinensis</name>
    <name type="common">Eastern gray squirrel</name>
    <dbReference type="NCBI Taxonomy" id="30640"/>
    <lineage>
        <taxon>Eukaryota</taxon>
        <taxon>Metazoa</taxon>
        <taxon>Chordata</taxon>
        <taxon>Craniata</taxon>
        <taxon>Vertebrata</taxon>
        <taxon>Euteleostomi</taxon>
        <taxon>Mammalia</taxon>
        <taxon>Eutheria</taxon>
        <taxon>Euarchontoglires</taxon>
        <taxon>Glires</taxon>
        <taxon>Rodentia</taxon>
        <taxon>Sciuromorpha</taxon>
        <taxon>Sciuridae</taxon>
        <taxon>Sciurinae</taxon>
        <taxon>Sciurini</taxon>
        <taxon>Sciurus</taxon>
    </lineage>
</organism>
<evidence type="ECO:0000256" key="10">
    <source>
        <dbReference type="SAM" id="SignalP"/>
    </source>
</evidence>
<comment type="caution">
    <text evidence="12">The sequence shown here is derived from an EMBL/GenBank/DDBJ whole genome shotgun (WGS) entry which is preliminary data.</text>
</comment>
<dbReference type="CDD" id="cd10425">
    <property type="entry name" value="Ephrin-A_Ectodomain"/>
    <property type="match status" value="1"/>
</dbReference>
<evidence type="ECO:0000256" key="7">
    <source>
        <dbReference type="ARBA" id="ARBA00023180"/>
    </source>
</evidence>
<dbReference type="Proteomes" id="UP001166674">
    <property type="component" value="Unassembled WGS sequence"/>
</dbReference>
<keyword evidence="5" id="KW-0472">Membrane</keyword>
<evidence type="ECO:0000256" key="3">
    <source>
        <dbReference type="ARBA" id="ARBA00022622"/>
    </source>
</evidence>
<dbReference type="GO" id="GO:0048013">
    <property type="term" value="P:ephrin receptor signaling pathway"/>
    <property type="evidence" value="ECO:0007669"/>
    <property type="project" value="InterPro"/>
</dbReference>